<dbReference type="SUPFAM" id="SSF89796">
    <property type="entry name" value="CoA-transferase family III (CaiB/BaiF)"/>
    <property type="match status" value="2"/>
</dbReference>
<dbReference type="Gene3D" id="3.40.50.10540">
    <property type="entry name" value="Crotonobetainyl-coa:carnitine coa-transferase, domain 1"/>
    <property type="match status" value="2"/>
</dbReference>
<dbReference type="Proteomes" id="UP001500967">
    <property type="component" value="Unassembled WGS sequence"/>
</dbReference>
<reference evidence="3" key="1">
    <citation type="journal article" date="2019" name="Int. J. Syst. Evol. Microbiol.">
        <title>The Global Catalogue of Microorganisms (GCM) 10K type strain sequencing project: providing services to taxonomists for standard genome sequencing and annotation.</title>
        <authorList>
            <consortium name="The Broad Institute Genomics Platform"/>
            <consortium name="The Broad Institute Genome Sequencing Center for Infectious Disease"/>
            <person name="Wu L."/>
            <person name="Ma J."/>
        </authorList>
    </citation>
    <scope>NUCLEOTIDE SEQUENCE [LARGE SCALE GENOMIC DNA]</scope>
    <source>
        <strain evidence="3">JCM 10425</strain>
    </source>
</reference>
<dbReference type="PANTHER" id="PTHR48228:SF4">
    <property type="entry name" value="BLR3030 PROTEIN"/>
    <property type="match status" value="1"/>
</dbReference>
<feature type="compositionally biased region" description="Basic and acidic residues" evidence="1">
    <location>
        <begin position="199"/>
        <end position="211"/>
    </location>
</feature>
<dbReference type="InterPro" id="IPR050509">
    <property type="entry name" value="CoA-transferase_III"/>
</dbReference>
<dbReference type="EMBL" id="BAAAGX010000046">
    <property type="protein sequence ID" value="GAA0281662.1"/>
    <property type="molecule type" value="Genomic_DNA"/>
</dbReference>
<name>A0ABP3EY76_9ACTN</name>
<keyword evidence="2" id="KW-0808">Transferase</keyword>
<dbReference type="PANTHER" id="PTHR48228">
    <property type="entry name" value="SUCCINYL-COA--D-CITRAMALATE COA-TRANSFERASE"/>
    <property type="match status" value="1"/>
</dbReference>
<keyword evidence="3" id="KW-1185">Reference proteome</keyword>
<dbReference type="Pfam" id="PF02515">
    <property type="entry name" value="CoA_transf_3"/>
    <property type="match status" value="1"/>
</dbReference>
<protein>
    <submittedName>
        <fullName evidence="2">CoA transferase</fullName>
    </submittedName>
</protein>
<evidence type="ECO:0000313" key="3">
    <source>
        <dbReference type="Proteomes" id="UP001500967"/>
    </source>
</evidence>
<dbReference type="InterPro" id="IPR044855">
    <property type="entry name" value="CoA-Trfase_III_dom3_sf"/>
</dbReference>
<sequence length="463" mass="48364">MSRVQRSFVEKHAIAEFWGGPAEALARLRIEGPPETLPSVLPVTDLAVASVAAAGLAAGELLAARGGGVRECVVDRRAVATAFTSERHLRLDGAEVGGWAPLSGFFRTRDGWVRTHANYPHHEERLLTALGLPPGSDRAEVAAELARRDAADVEDVVVAAGGLALAVRSPDEWAGSPAGRAASTGPLVDVDHAPGGVPARRDGNGRDRRDGNGPAAGVRVLDLTRVIAGPVATRTLAYLGADVLRVDPPGLPELTAAHLDTGVGKRSTLLDLRSPGDRRTFDELLAGADVVVTGYRSAAVNALGLDADRLRAARPGLVVAGLTAWGTAGPWRARRGFDSLVQAATGVATLTADAAGRPGVLPAQALDHATGYLLAAAILRALARPATGATIRVSLARTAAWLLNAPRPRSTGTEPERSDAWLAELPSSYGVVRHAVPPFHLDGRPRDWTTGPVAWGTSEPRWL</sequence>
<evidence type="ECO:0000313" key="2">
    <source>
        <dbReference type="EMBL" id="GAA0281662.1"/>
    </source>
</evidence>
<comment type="caution">
    <text evidence="2">The sequence shown here is derived from an EMBL/GenBank/DDBJ whole genome shotgun (WGS) entry which is preliminary data.</text>
</comment>
<dbReference type="Gene3D" id="3.30.1540.10">
    <property type="entry name" value="formyl-coa transferase, domain 3"/>
    <property type="match status" value="1"/>
</dbReference>
<proteinExistence type="predicted"/>
<dbReference type="InterPro" id="IPR023606">
    <property type="entry name" value="CoA-Trfase_III_dom_1_sf"/>
</dbReference>
<dbReference type="GO" id="GO:0016740">
    <property type="term" value="F:transferase activity"/>
    <property type="evidence" value="ECO:0007669"/>
    <property type="project" value="UniProtKB-KW"/>
</dbReference>
<evidence type="ECO:0000256" key="1">
    <source>
        <dbReference type="SAM" id="MobiDB-lite"/>
    </source>
</evidence>
<accession>A0ABP3EY76</accession>
<gene>
    <name evidence="2" type="ORF">GCM10009539_81920</name>
</gene>
<dbReference type="InterPro" id="IPR003673">
    <property type="entry name" value="CoA-Trfase_fam_III"/>
</dbReference>
<feature type="region of interest" description="Disordered" evidence="1">
    <location>
        <begin position="174"/>
        <end position="215"/>
    </location>
</feature>
<organism evidence="2 3">
    <name type="scientific">Cryptosporangium japonicum</name>
    <dbReference type="NCBI Taxonomy" id="80872"/>
    <lineage>
        <taxon>Bacteria</taxon>
        <taxon>Bacillati</taxon>
        <taxon>Actinomycetota</taxon>
        <taxon>Actinomycetes</taxon>
        <taxon>Cryptosporangiales</taxon>
        <taxon>Cryptosporangiaceae</taxon>
        <taxon>Cryptosporangium</taxon>
    </lineage>
</organism>
<dbReference type="RefSeq" id="WP_344654360.1">
    <property type="nucleotide sequence ID" value="NZ_BAAAGX010000046.1"/>
</dbReference>